<dbReference type="Proteomes" id="UP000640583">
    <property type="component" value="Unassembled WGS sequence"/>
</dbReference>
<organism evidence="8 9">
    <name type="scientific">Halocynthiibacter styelae</name>
    <dbReference type="NCBI Taxonomy" id="2761955"/>
    <lineage>
        <taxon>Bacteria</taxon>
        <taxon>Pseudomonadati</taxon>
        <taxon>Pseudomonadota</taxon>
        <taxon>Alphaproteobacteria</taxon>
        <taxon>Rhodobacterales</taxon>
        <taxon>Paracoccaceae</taxon>
        <taxon>Halocynthiibacter</taxon>
    </lineage>
</organism>
<accession>A0A8J7IJW2</accession>
<keyword evidence="6" id="KW-0016">Alginate biosynthesis</keyword>
<evidence type="ECO:0000256" key="6">
    <source>
        <dbReference type="ARBA" id="ARBA00022841"/>
    </source>
</evidence>
<proteinExistence type="predicted"/>
<evidence type="ECO:0000256" key="5">
    <source>
        <dbReference type="ARBA" id="ARBA00022764"/>
    </source>
</evidence>
<feature type="domain" description="AlgX/AlgJ SGNH hydrolase-like" evidence="7">
    <location>
        <begin position="49"/>
        <end position="307"/>
    </location>
</feature>
<dbReference type="EMBL" id="JADCKQ010000009">
    <property type="protein sequence ID" value="MBI1494528.1"/>
    <property type="molecule type" value="Genomic_DNA"/>
</dbReference>
<evidence type="ECO:0000256" key="2">
    <source>
        <dbReference type="ARBA" id="ARBA00005182"/>
    </source>
</evidence>
<comment type="subcellular location">
    <subcellularLocation>
        <location evidence="1">Periplasm</location>
    </subcellularLocation>
</comment>
<keyword evidence="9" id="KW-1185">Reference proteome</keyword>
<dbReference type="GO" id="GO:0042121">
    <property type="term" value="P:alginic acid biosynthetic process"/>
    <property type="evidence" value="ECO:0007669"/>
    <property type="project" value="UniProtKB-UniPathway"/>
</dbReference>
<dbReference type="AlphaFoldDB" id="A0A8J7IJW2"/>
<evidence type="ECO:0000256" key="1">
    <source>
        <dbReference type="ARBA" id="ARBA00004418"/>
    </source>
</evidence>
<sequence length="439" mass="48163">MNSLCLSVVATVLLGTSALGVPYCDALMHESQLADRYKRLAPIYSNTDNGWIFTSDQLDPDFMMSTEAEGLMRAVIGEFERRNILLAIMVAPPRAVIAGQEIVNETLGASGIYNVNEAAVSFEKFLEQMRSAGAVVPNSLRVALADPATEYYFRRDTHWTNTGAARSALALAEALNVAPGFDLSDMPNNGVFDERGSLSDIVDATCGHRGDAEATYQFDYSVVREENSPGLLDEASDVPEAMLFGTSFSDRYKRDQYQVADAISSALGRDVINASVSGGGLIGPLEAFALSGGFGNNAPELVIWEFPYTEVPQASALRQLLGVLRASGSEIITSQFRMITDGEASFQLPLETREAELLHVRLNTLSVRWIKVDLTFPNGRMKTIQLRRKRSMAAHGQFADWWVDIGMLGTARPESIRLRFDRQEDLTDGEIRLLSFAGH</sequence>
<dbReference type="Pfam" id="PF16822">
    <property type="entry name" value="ALGX"/>
    <property type="match status" value="1"/>
</dbReference>
<gene>
    <name evidence="8" type="ORF">H1D41_12850</name>
</gene>
<dbReference type="GO" id="GO:0016740">
    <property type="term" value="F:transferase activity"/>
    <property type="evidence" value="ECO:0007669"/>
    <property type="project" value="UniProtKB-KW"/>
</dbReference>
<protein>
    <recommendedName>
        <fullName evidence="7">AlgX/AlgJ SGNH hydrolase-like domain-containing protein</fullName>
    </recommendedName>
</protein>
<dbReference type="RefSeq" id="WP_228849287.1">
    <property type="nucleotide sequence ID" value="NZ_JADCKQ010000009.1"/>
</dbReference>
<reference evidence="8" key="1">
    <citation type="submission" date="2020-10" db="EMBL/GenBank/DDBJ databases">
        <title>Paenihalocynthiibacter styelae gen. nov., sp. nov., isolated from stalked sea squirt Styela clava.</title>
        <authorList>
            <person name="Kim Y.-O."/>
            <person name="Yoon J.-H."/>
        </authorList>
    </citation>
    <scope>NUCLEOTIDE SEQUENCE</scope>
    <source>
        <strain evidence="8">MYP1-1</strain>
    </source>
</reference>
<comment type="pathway">
    <text evidence="2">Glycan biosynthesis; alginate biosynthesis.</text>
</comment>
<evidence type="ECO:0000256" key="4">
    <source>
        <dbReference type="ARBA" id="ARBA00022729"/>
    </source>
</evidence>
<evidence type="ECO:0000259" key="7">
    <source>
        <dbReference type="Pfam" id="PF16822"/>
    </source>
</evidence>
<evidence type="ECO:0000313" key="8">
    <source>
        <dbReference type="EMBL" id="MBI1494528.1"/>
    </source>
</evidence>
<name>A0A8J7IJW2_9RHOB</name>
<dbReference type="InterPro" id="IPR031811">
    <property type="entry name" value="ALGX/ALGJ_SGNH-like"/>
</dbReference>
<dbReference type="UniPathway" id="UPA00286"/>
<comment type="caution">
    <text evidence="8">The sequence shown here is derived from an EMBL/GenBank/DDBJ whole genome shotgun (WGS) entry which is preliminary data.</text>
</comment>
<dbReference type="GO" id="GO:0042597">
    <property type="term" value="C:periplasmic space"/>
    <property type="evidence" value="ECO:0007669"/>
    <property type="project" value="UniProtKB-SubCell"/>
</dbReference>
<evidence type="ECO:0000256" key="3">
    <source>
        <dbReference type="ARBA" id="ARBA00022679"/>
    </source>
</evidence>
<evidence type="ECO:0000313" key="9">
    <source>
        <dbReference type="Proteomes" id="UP000640583"/>
    </source>
</evidence>
<keyword evidence="4" id="KW-0732">Signal</keyword>
<keyword evidence="3" id="KW-0808">Transferase</keyword>
<keyword evidence="5" id="KW-0574">Periplasm</keyword>